<evidence type="ECO:0000313" key="1">
    <source>
        <dbReference type="EMBL" id="GGN57464.1"/>
    </source>
</evidence>
<protein>
    <submittedName>
        <fullName evidence="1">Uncharacterized protein</fullName>
    </submittedName>
</protein>
<evidence type="ECO:0000313" key="2">
    <source>
        <dbReference type="Proteomes" id="UP000605099"/>
    </source>
</evidence>
<gene>
    <name evidence="1" type="ORF">GCM10011349_36040</name>
</gene>
<keyword evidence="2" id="KW-1185">Reference proteome</keyword>
<proteinExistence type="predicted"/>
<name>A0ABQ2JU61_9SPHN</name>
<reference evidence="2" key="1">
    <citation type="journal article" date="2019" name="Int. J. Syst. Evol. Microbiol.">
        <title>The Global Catalogue of Microorganisms (GCM) 10K type strain sequencing project: providing services to taxonomists for standard genome sequencing and annotation.</title>
        <authorList>
            <consortium name="The Broad Institute Genomics Platform"/>
            <consortium name="The Broad Institute Genome Sequencing Center for Infectious Disease"/>
            <person name="Wu L."/>
            <person name="Ma J."/>
        </authorList>
    </citation>
    <scope>NUCLEOTIDE SEQUENCE [LARGE SCALE GENOMIC DNA]</scope>
    <source>
        <strain evidence="2">CGMCC 1.6784</strain>
    </source>
</reference>
<accession>A0ABQ2JU61</accession>
<organism evidence="1 2">
    <name type="scientific">Novosphingobium indicum</name>
    <dbReference type="NCBI Taxonomy" id="462949"/>
    <lineage>
        <taxon>Bacteria</taxon>
        <taxon>Pseudomonadati</taxon>
        <taxon>Pseudomonadota</taxon>
        <taxon>Alphaproteobacteria</taxon>
        <taxon>Sphingomonadales</taxon>
        <taxon>Sphingomonadaceae</taxon>
        <taxon>Novosphingobium</taxon>
    </lineage>
</organism>
<dbReference type="EMBL" id="BMLK01000020">
    <property type="protein sequence ID" value="GGN57464.1"/>
    <property type="molecule type" value="Genomic_DNA"/>
</dbReference>
<dbReference type="RefSeq" id="WP_188821854.1">
    <property type="nucleotide sequence ID" value="NZ_BMLK01000020.1"/>
</dbReference>
<comment type="caution">
    <text evidence="1">The sequence shown here is derived from an EMBL/GenBank/DDBJ whole genome shotgun (WGS) entry which is preliminary data.</text>
</comment>
<sequence length="264" mass="30040">MRGPDWTPINPLRGSFCTPVHTSGMIPFVGGILAAIAGMWSEKEQAHAENVLRQWIQMLEDELREKGKTIAEIMARLDMQDEETVKRIESPEYQALLKKSFRKWSSIDTEGKREKIRNILSNAAGSSVVSDDVISLFIDWLDQYSDFHFQVIGEVYRSPGITRGGIWENLGRKQVQENSADADLYRMLIRDLSMGGVIRQHRQTDYHGNFIKKTPAKTGKGQGSKVMTSAFDRVEQYELTELGKQFVHYAMNELAPKLTFHESA</sequence>
<dbReference type="Proteomes" id="UP000605099">
    <property type="component" value="Unassembled WGS sequence"/>
</dbReference>